<keyword evidence="9 13" id="KW-0012">Acyltransferase</keyword>
<gene>
    <name evidence="13" type="ORF">ACRB68_59690</name>
</gene>
<dbReference type="OrthoDB" id="3212043at2"/>
<dbReference type="InterPro" id="IPR045034">
    <property type="entry name" value="O-acyltransferase_WSD1-like"/>
</dbReference>
<dbReference type="GO" id="GO:0019432">
    <property type="term" value="P:triglyceride biosynthetic process"/>
    <property type="evidence" value="ECO:0007669"/>
    <property type="project" value="UniProtKB-UniPathway"/>
</dbReference>
<dbReference type="Gene3D" id="3.30.559.10">
    <property type="entry name" value="Chloramphenicol acetyltransferase-like domain"/>
    <property type="match status" value="1"/>
</dbReference>
<keyword evidence="5" id="KW-0444">Lipid biosynthesis</keyword>
<evidence type="ECO:0000256" key="6">
    <source>
        <dbReference type="ARBA" id="ARBA00022679"/>
    </source>
</evidence>
<evidence type="ECO:0000256" key="10">
    <source>
        <dbReference type="ARBA" id="ARBA00048109"/>
    </source>
</evidence>
<dbReference type="EC" id="2.3.1.20" evidence="4"/>
<dbReference type="Pfam" id="PF06974">
    <property type="entry name" value="WS_DGAT_C"/>
    <property type="match status" value="1"/>
</dbReference>
<dbReference type="GO" id="GO:0004144">
    <property type="term" value="F:diacylglycerol O-acyltransferase activity"/>
    <property type="evidence" value="ECO:0007669"/>
    <property type="project" value="UniProtKB-EC"/>
</dbReference>
<dbReference type="GO" id="GO:0071731">
    <property type="term" value="P:response to nitric oxide"/>
    <property type="evidence" value="ECO:0007669"/>
    <property type="project" value="TreeGrafter"/>
</dbReference>
<dbReference type="PANTHER" id="PTHR31650">
    <property type="entry name" value="O-ACYLTRANSFERASE (WSD1-LIKE) FAMILY PROTEIN"/>
    <property type="match status" value="1"/>
</dbReference>
<evidence type="ECO:0000256" key="7">
    <source>
        <dbReference type="ARBA" id="ARBA00022798"/>
    </source>
</evidence>
<dbReference type="PANTHER" id="PTHR31650:SF1">
    <property type="entry name" value="WAX ESTER SYNTHASE_DIACYLGLYCEROL ACYLTRANSFERASE 4-RELATED"/>
    <property type="match status" value="1"/>
</dbReference>
<evidence type="ECO:0000256" key="2">
    <source>
        <dbReference type="ARBA" id="ARBA00005189"/>
    </source>
</evidence>
<evidence type="ECO:0000256" key="1">
    <source>
        <dbReference type="ARBA" id="ARBA00004771"/>
    </source>
</evidence>
<sequence>MDTADGHYRMGGTDTLMWRVSDDIHLRSDVISVWLLDREPEWQRFWACCQRAVRRYPVLSCRAVEPRWGLGAAVWMPDPEFQLARHVHALRLAEPGTPRQLLNLLEWQECTGLERDRPPWQALLVGGYQQDKAALVIRHNHSLADGVSAVSVFTDLFGSPSEGRPAAQVPTAITRTTTASRRRYSRAVSQVVVDLGTVPRESGRLARSVSAGVRGALRRPGAAADRSLRLLRSLEQAGPPFRGSRLLRRRNTVPHYEVVPVPVTELKQAAKAVGVSVTALLLSLVLGAFADYHRHFRHDERSLTVAVPVNLQPVDRPRLGNHVGVLRLHGPLTDLSPAERARLVNQRLLRARANVVTELFPALSGIGSWIPGPLVRNATVALSHGIDLMASSFFGPPPASHVAGARVTGAMAFAPRGGIACNATMITMGEECAVCLNLDPAAFLDIALVIDLFEQQLARLPALAERTRAPGIG</sequence>
<comment type="catalytic activity">
    <reaction evidence="10">
        <text>an acyl-CoA + a 1,2-diacyl-sn-glycerol = a triacyl-sn-glycerol + CoA</text>
        <dbReference type="Rhea" id="RHEA:10868"/>
        <dbReference type="ChEBI" id="CHEBI:17815"/>
        <dbReference type="ChEBI" id="CHEBI:57287"/>
        <dbReference type="ChEBI" id="CHEBI:58342"/>
        <dbReference type="ChEBI" id="CHEBI:64615"/>
        <dbReference type="EC" id="2.3.1.20"/>
    </reaction>
</comment>
<dbReference type="GO" id="GO:0051701">
    <property type="term" value="P:biological process involved in interaction with host"/>
    <property type="evidence" value="ECO:0007669"/>
    <property type="project" value="TreeGrafter"/>
</dbReference>
<protein>
    <recommendedName>
        <fullName evidence="4">diacylglycerol O-acyltransferase</fullName>
        <ecNumber evidence="4">2.3.1.20</ecNumber>
    </recommendedName>
</protein>
<dbReference type="SUPFAM" id="SSF52777">
    <property type="entry name" value="CoA-dependent acyltransferases"/>
    <property type="match status" value="1"/>
</dbReference>
<dbReference type="InterPro" id="IPR004255">
    <property type="entry name" value="O-acyltransferase_WSD1_N"/>
</dbReference>
<keyword evidence="8" id="KW-0443">Lipid metabolism</keyword>
<evidence type="ECO:0000256" key="5">
    <source>
        <dbReference type="ARBA" id="ARBA00022516"/>
    </source>
</evidence>
<comment type="pathway">
    <text evidence="2">Lipid metabolism.</text>
</comment>
<proteinExistence type="inferred from homology"/>
<comment type="caution">
    <text evidence="13">The sequence shown here is derived from an EMBL/GenBank/DDBJ whole genome shotgun (WGS) entry which is preliminary data.</text>
</comment>
<dbReference type="EMBL" id="WEGH01000004">
    <property type="protein sequence ID" value="MQY07867.1"/>
    <property type="molecule type" value="Genomic_DNA"/>
</dbReference>
<keyword evidence="14" id="KW-1185">Reference proteome</keyword>
<evidence type="ECO:0000313" key="14">
    <source>
        <dbReference type="Proteomes" id="UP000487268"/>
    </source>
</evidence>
<evidence type="ECO:0000256" key="3">
    <source>
        <dbReference type="ARBA" id="ARBA00009587"/>
    </source>
</evidence>
<dbReference type="UniPathway" id="UPA00282"/>
<dbReference type="InterPro" id="IPR023213">
    <property type="entry name" value="CAT-like_dom_sf"/>
</dbReference>
<dbReference type="GO" id="GO:0001666">
    <property type="term" value="P:response to hypoxia"/>
    <property type="evidence" value="ECO:0007669"/>
    <property type="project" value="TreeGrafter"/>
</dbReference>
<evidence type="ECO:0000259" key="11">
    <source>
        <dbReference type="Pfam" id="PF03007"/>
    </source>
</evidence>
<dbReference type="AlphaFoldDB" id="A0A7K0C307"/>
<reference evidence="13 14" key="1">
    <citation type="submission" date="2019-10" db="EMBL/GenBank/DDBJ databases">
        <title>Actinomadura rubteroloni sp. nov. and Actinomadura macrotermitis sp. nov., isolated from the gut of fungus growing-termite Macrotermes natalensis.</title>
        <authorList>
            <person name="Benndorf R."/>
            <person name="Martin K."/>
            <person name="Kuefner M."/>
            <person name="De Beer W."/>
            <person name="Kaster A.-K."/>
            <person name="Vollmers J."/>
            <person name="Poulsen M."/>
            <person name="Beemelmanns C."/>
        </authorList>
    </citation>
    <scope>NUCLEOTIDE SEQUENCE [LARGE SCALE GENOMIC DNA]</scope>
    <source>
        <strain evidence="13 14">RB68</strain>
    </source>
</reference>
<accession>A0A7K0C307</accession>
<evidence type="ECO:0000256" key="4">
    <source>
        <dbReference type="ARBA" id="ARBA00013244"/>
    </source>
</evidence>
<evidence type="ECO:0000259" key="12">
    <source>
        <dbReference type="Pfam" id="PF06974"/>
    </source>
</evidence>
<dbReference type="Pfam" id="PF03007">
    <property type="entry name" value="WS_DGAT_cat"/>
    <property type="match status" value="1"/>
</dbReference>
<dbReference type="Proteomes" id="UP000487268">
    <property type="component" value="Unassembled WGS sequence"/>
</dbReference>
<keyword evidence="7" id="KW-0319">Glycerol metabolism</keyword>
<evidence type="ECO:0000256" key="8">
    <source>
        <dbReference type="ARBA" id="ARBA00023098"/>
    </source>
</evidence>
<organism evidence="13 14">
    <name type="scientific">Actinomadura macrotermitis</name>
    <dbReference type="NCBI Taxonomy" id="2585200"/>
    <lineage>
        <taxon>Bacteria</taxon>
        <taxon>Bacillati</taxon>
        <taxon>Actinomycetota</taxon>
        <taxon>Actinomycetes</taxon>
        <taxon>Streptosporangiales</taxon>
        <taxon>Thermomonosporaceae</taxon>
        <taxon>Actinomadura</taxon>
    </lineage>
</organism>
<comment type="pathway">
    <text evidence="1">Glycerolipid metabolism; triacylglycerol biosynthesis.</text>
</comment>
<dbReference type="InterPro" id="IPR009721">
    <property type="entry name" value="O-acyltransferase_WSD1_C"/>
</dbReference>
<keyword evidence="6 13" id="KW-0808">Transferase</keyword>
<dbReference type="GO" id="GO:0006071">
    <property type="term" value="P:glycerol metabolic process"/>
    <property type="evidence" value="ECO:0007669"/>
    <property type="project" value="UniProtKB-KW"/>
</dbReference>
<comment type="similarity">
    <text evidence="3">Belongs to the long-chain O-acyltransferase family.</text>
</comment>
<evidence type="ECO:0000313" key="13">
    <source>
        <dbReference type="EMBL" id="MQY07867.1"/>
    </source>
</evidence>
<name>A0A7K0C307_9ACTN</name>
<dbReference type="GO" id="GO:0005886">
    <property type="term" value="C:plasma membrane"/>
    <property type="evidence" value="ECO:0007669"/>
    <property type="project" value="TreeGrafter"/>
</dbReference>
<feature type="domain" description="O-acyltransferase WSD1-like N-terminal" evidence="11">
    <location>
        <begin position="41"/>
        <end position="278"/>
    </location>
</feature>
<feature type="domain" description="O-acyltransferase WSD1 C-terminal" evidence="12">
    <location>
        <begin position="320"/>
        <end position="460"/>
    </location>
</feature>
<evidence type="ECO:0000256" key="9">
    <source>
        <dbReference type="ARBA" id="ARBA00023315"/>
    </source>
</evidence>